<name>L1K407_GUITC</name>
<evidence type="ECO:0000313" key="4">
    <source>
        <dbReference type="EnsemblProtists" id="EKX55314"/>
    </source>
</evidence>
<dbReference type="PaxDb" id="55529-EKX55314"/>
<sequence>MCILSGIRGLTAFLDRFPSVWDTLVLKPLTPAEIKEGKQRTIKLAVDGYALLYYLYFSNNFNCVCGGQYGQFAEFTRTYITNLQKNGFSLFVVMDGTIEEVKEQTVVQRETDLVKTVKQLTSAEKYWGKKALPILCRHVFVEVLQALNVKIAFVDGEADKVVAALARANTCCAISKDSDFYVLELPAGYIPVDMLEVNRSGHVVAKRFARSRFLQVSMVVQEEEEEEEEEEGITLTWEQELGLKSELFPLFASAVGNDFVGLELLRPFHVSLAQEEATLPAGWQGGDKEPTIRDLLIVKVAAFIAKHETESAAIKAILEAAVKQHEQDVANGEEVKTTGDEEEGDKAQVFTKEALEEAIKTSIEQYKLDPALVKAIGPETKLTTGAKCGMSPAVVQKFREGNFDAKTINVLTRGSFWCGGLVEDVDAESAWSSSRPIRSAMYAMLLEGSRKTVSERVRVEGHKFGEEEVEVASSSPLPFSEVLKGADAAKRRKVLFDVLGEAPANVPDNLVLAAACVRYWIKTQAPITSVEVAAVLATMLQRDEDKNIRPSKEARPGWFSIKFAHRLAHLQTTFLSANLLDEILLHPVPAINAAEAYDGEFCHRFHHLQFRAKGISALSEQLRKDGVDWQTFWSMYKAVTDKLDDKIKGSIQENLEGGIMWGPSGPEGRDETVEKNVDLSKLVDAKKGAQAKGVTGGLFGTLLGDEEDDEEDEEEEEEVPVKPASAAGESAAVDDGKKKKKKEDEDEELAKVLAEMEAVDSKRELQKKKEKDRKKKK</sequence>
<reference evidence="4" key="3">
    <citation type="submission" date="2015-06" db="UniProtKB">
        <authorList>
            <consortium name="EnsemblProtists"/>
        </authorList>
    </citation>
    <scope>IDENTIFICATION</scope>
</reference>
<evidence type="ECO:0000313" key="5">
    <source>
        <dbReference type="Proteomes" id="UP000011087"/>
    </source>
</evidence>
<dbReference type="STRING" id="905079.L1K407"/>
<dbReference type="HOGENOM" id="CLU_360352_0_0_1"/>
<protein>
    <submittedName>
        <fullName evidence="3 4">Uncharacterized protein</fullName>
    </submittedName>
</protein>
<dbReference type="Gene3D" id="3.40.50.1010">
    <property type="entry name" value="5'-nuclease"/>
    <property type="match status" value="1"/>
</dbReference>
<dbReference type="PANTHER" id="PTHR15665:SF1">
    <property type="entry name" value="PROTEIN ASTEROID HOMOLOG 1"/>
    <property type="match status" value="1"/>
</dbReference>
<dbReference type="KEGG" id="gtt:GUITHDRAFT_99095"/>
<feature type="compositionally biased region" description="Basic and acidic residues" evidence="2">
    <location>
        <begin position="759"/>
        <end position="769"/>
    </location>
</feature>
<proteinExistence type="inferred from homology"/>
<reference evidence="3 5" key="1">
    <citation type="journal article" date="2012" name="Nature">
        <title>Algal genomes reveal evolutionary mosaicism and the fate of nucleomorphs.</title>
        <authorList>
            <consortium name="DOE Joint Genome Institute"/>
            <person name="Curtis B.A."/>
            <person name="Tanifuji G."/>
            <person name="Burki F."/>
            <person name="Gruber A."/>
            <person name="Irimia M."/>
            <person name="Maruyama S."/>
            <person name="Arias M.C."/>
            <person name="Ball S.G."/>
            <person name="Gile G.H."/>
            <person name="Hirakawa Y."/>
            <person name="Hopkins J.F."/>
            <person name="Kuo A."/>
            <person name="Rensing S.A."/>
            <person name="Schmutz J."/>
            <person name="Symeonidi A."/>
            <person name="Elias M."/>
            <person name="Eveleigh R.J."/>
            <person name="Herman E.K."/>
            <person name="Klute M.J."/>
            <person name="Nakayama T."/>
            <person name="Obornik M."/>
            <person name="Reyes-Prieto A."/>
            <person name="Armbrust E.V."/>
            <person name="Aves S.J."/>
            <person name="Beiko R.G."/>
            <person name="Coutinho P."/>
            <person name="Dacks J.B."/>
            <person name="Durnford D.G."/>
            <person name="Fast N.M."/>
            <person name="Green B.R."/>
            <person name="Grisdale C.J."/>
            <person name="Hempel F."/>
            <person name="Henrissat B."/>
            <person name="Hoppner M.P."/>
            <person name="Ishida K."/>
            <person name="Kim E."/>
            <person name="Koreny L."/>
            <person name="Kroth P.G."/>
            <person name="Liu Y."/>
            <person name="Malik S.B."/>
            <person name="Maier U.G."/>
            <person name="McRose D."/>
            <person name="Mock T."/>
            <person name="Neilson J.A."/>
            <person name="Onodera N.T."/>
            <person name="Poole A.M."/>
            <person name="Pritham E.J."/>
            <person name="Richards T.A."/>
            <person name="Rocap G."/>
            <person name="Roy S.W."/>
            <person name="Sarai C."/>
            <person name="Schaack S."/>
            <person name="Shirato S."/>
            <person name="Slamovits C.H."/>
            <person name="Spencer D.F."/>
            <person name="Suzuki S."/>
            <person name="Worden A.Z."/>
            <person name="Zauner S."/>
            <person name="Barry K."/>
            <person name="Bell C."/>
            <person name="Bharti A.K."/>
            <person name="Crow J.A."/>
            <person name="Grimwood J."/>
            <person name="Kramer R."/>
            <person name="Lindquist E."/>
            <person name="Lucas S."/>
            <person name="Salamov A."/>
            <person name="McFadden G.I."/>
            <person name="Lane C.E."/>
            <person name="Keeling P.J."/>
            <person name="Gray M.W."/>
            <person name="Grigoriev I.V."/>
            <person name="Archibald J.M."/>
        </authorList>
    </citation>
    <scope>NUCLEOTIDE SEQUENCE</scope>
    <source>
        <strain evidence="3 5">CCMP2712</strain>
    </source>
</reference>
<dbReference type="SUPFAM" id="SSF88723">
    <property type="entry name" value="PIN domain-like"/>
    <property type="match status" value="1"/>
</dbReference>
<evidence type="ECO:0000256" key="1">
    <source>
        <dbReference type="ARBA" id="ARBA00007398"/>
    </source>
</evidence>
<dbReference type="InterPro" id="IPR026832">
    <property type="entry name" value="Asteroid"/>
</dbReference>
<dbReference type="eggNOG" id="ENOG502QQRA">
    <property type="taxonomic scope" value="Eukaryota"/>
</dbReference>
<dbReference type="AlphaFoldDB" id="L1K407"/>
<dbReference type="GeneID" id="17311928"/>
<comment type="similarity">
    <text evidence="1">Belongs to the asteroid family.</text>
</comment>
<feature type="region of interest" description="Disordered" evidence="2">
    <location>
        <begin position="696"/>
        <end position="777"/>
    </location>
</feature>
<keyword evidence="5" id="KW-1185">Reference proteome</keyword>
<feature type="compositionally biased region" description="Acidic residues" evidence="2">
    <location>
        <begin position="704"/>
        <end position="718"/>
    </location>
</feature>
<dbReference type="OrthoDB" id="25987at2759"/>
<dbReference type="RefSeq" id="XP_005842294.1">
    <property type="nucleotide sequence ID" value="XM_005842237.1"/>
</dbReference>
<dbReference type="EMBL" id="JH992965">
    <property type="protein sequence ID" value="EKX55314.1"/>
    <property type="molecule type" value="Genomic_DNA"/>
</dbReference>
<dbReference type="OMA" id="KSHWFER"/>
<evidence type="ECO:0000313" key="3">
    <source>
        <dbReference type="EMBL" id="EKX55314.1"/>
    </source>
</evidence>
<dbReference type="PANTHER" id="PTHR15665">
    <property type="entry name" value="ASTEROID PROTEIN"/>
    <property type="match status" value="1"/>
</dbReference>
<dbReference type="EnsemblProtists" id="EKX55314">
    <property type="protein sequence ID" value="EKX55314"/>
    <property type="gene ID" value="GUITHDRAFT_99095"/>
</dbReference>
<dbReference type="Proteomes" id="UP000011087">
    <property type="component" value="Unassembled WGS sequence"/>
</dbReference>
<dbReference type="InterPro" id="IPR029060">
    <property type="entry name" value="PIN-like_dom_sf"/>
</dbReference>
<reference evidence="5" key="2">
    <citation type="submission" date="2012-11" db="EMBL/GenBank/DDBJ databases">
        <authorList>
            <person name="Kuo A."/>
            <person name="Curtis B.A."/>
            <person name="Tanifuji G."/>
            <person name="Burki F."/>
            <person name="Gruber A."/>
            <person name="Irimia M."/>
            <person name="Maruyama S."/>
            <person name="Arias M.C."/>
            <person name="Ball S.G."/>
            <person name="Gile G.H."/>
            <person name="Hirakawa Y."/>
            <person name="Hopkins J.F."/>
            <person name="Rensing S.A."/>
            <person name="Schmutz J."/>
            <person name="Symeonidi A."/>
            <person name="Elias M."/>
            <person name="Eveleigh R.J."/>
            <person name="Herman E.K."/>
            <person name="Klute M.J."/>
            <person name="Nakayama T."/>
            <person name="Obornik M."/>
            <person name="Reyes-Prieto A."/>
            <person name="Armbrust E.V."/>
            <person name="Aves S.J."/>
            <person name="Beiko R.G."/>
            <person name="Coutinho P."/>
            <person name="Dacks J.B."/>
            <person name="Durnford D.G."/>
            <person name="Fast N.M."/>
            <person name="Green B.R."/>
            <person name="Grisdale C."/>
            <person name="Hempe F."/>
            <person name="Henrissat B."/>
            <person name="Hoppner M.P."/>
            <person name="Ishida K.-I."/>
            <person name="Kim E."/>
            <person name="Koreny L."/>
            <person name="Kroth P.G."/>
            <person name="Liu Y."/>
            <person name="Malik S.-B."/>
            <person name="Maier U.G."/>
            <person name="McRose D."/>
            <person name="Mock T."/>
            <person name="Neilson J.A."/>
            <person name="Onodera N.T."/>
            <person name="Poole A.M."/>
            <person name="Pritham E.J."/>
            <person name="Richards T.A."/>
            <person name="Rocap G."/>
            <person name="Roy S.W."/>
            <person name="Sarai C."/>
            <person name="Schaack S."/>
            <person name="Shirato S."/>
            <person name="Slamovits C.H."/>
            <person name="Spencer D.F."/>
            <person name="Suzuki S."/>
            <person name="Worden A.Z."/>
            <person name="Zauner S."/>
            <person name="Barry K."/>
            <person name="Bell C."/>
            <person name="Bharti A.K."/>
            <person name="Crow J.A."/>
            <person name="Grimwood J."/>
            <person name="Kramer R."/>
            <person name="Lindquist E."/>
            <person name="Lucas S."/>
            <person name="Salamov A."/>
            <person name="McFadden G.I."/>
            <person name="Lane C.E."/>
            <person name="Keeling P.J."/>
            <person name="Gray M.W."/>
            <person name="Grigoriev I.V."/>
            <person name="Archibald J.M."/>
        </authorList>
    </citation>
    <scope>NUCLEOTIDE SEQUENCE</scope>
    <source>
        <strain evidence="5">CCMP2712</strain>
    </source>
</reference>
<evidence type="ECO:0000256" key="2">
    <source>
        <dbReference type="SAM" id="MobiDB-lite"/>
    </source>
</evidence>
<gene>
    <name evidence="3" type="ORF">GUITHDRAFT_99095</name>
</gene>
<organism evidence="3">
    <name type="scientific">Guillardia theta (strain CCMP2712)</name>
    <name type="common">Cryptophyte</name>
    <dbReference type="NCBI Taxonomy" id="905079"/>
    <lineage>
        <taxon>Eukaryota</taxon>
        <taxon>Cryptophyceae</taxon>
        <taxon>Pyrenomonadales</taxon>
        <taxon>Geminigeraceae</taxon>
        <taxon>Guillardia</taxon>
    </lineage>
</organism>
<accession>L1K407</accession>